<dbReference type="PROSITE" id="PS51198">
    <property type="entry name" value="UVRD_HELICASE_ATP_BIND"/>
    <property type="match status" value="1"/>
</dbReference>
<keyword evidence="6" id="KW-0238">DNA-binding</keyword>
<keyword evidence="2 12" id="KW-0547">Nucleotide-binding</keyword>
<keyword evidence="3 12" id="KW-0378">Hydrolase</keyword>
<feature type="domain" description="UvrD-like helicase ATP-binding" evidence="13">
    <location>
        <begin position="3"/>
        <end position="274"/>
    </location>
</feature>
<keyword evidence="5 12" id="KW-0067">ATP-binding</keyword>
<dbReference type="Gene3D" id="1.10.10.160">
    <property type="match status" value="1"/>
</dbReference>
<proteinExistence type="inferred from homology"/>
<evidence type="ECO:0000256" key="2">
    <source>
        <dbReference type="ARBA" id="ARBA00022741"/>
    </source>
</evidence>
<protein>
    <recommendedName>
        <fullName evidence="9">DNA 3'-5' helicase</fullName>
        <ecNumber evidence="9">5.6.2.4</ecNumber>
    </recommendedName>
    <alternativeName>
        <fullName evidence="10">DNA 3'-5' helicase II</fullName>
    </alternativeName>
</protein>
<dbReference type="CDD" id="cd17932">
    <property type="entry name" value="DEXQc_UvrD"/>
    <property type="match status" value="1"/>
</dbReference>
<dbReference type="InterPro" id="IPR027417">
    <property type="entry name" value="P-loop_NTPase"/>
</dbReference>
<dbReference type="EMBL" id="LIRS01000077">
    <property type="protein sequence ID" value="KOY31434.1"/>
    <property type="molecule type" value="Genomic_DNA"/>
</dbReference>
<evidence type="ECO:0000256" key="10">
    <source>
        <dbReference type="ARBA" id="ARBA00034923"/>
    </source>
</evidence>
<dbReference type="PANTHER" id="PTHR11070">
    <property type="entry name" value="UVRD / RECB / PCRA DNA HELICASE FAMILY MEMBER"/>
    <property type="match status" value="1"/>
</dbReference>
<dbReference type="GO" id="GO:0043138">
    <property type="term" value="F:3'-5' DNA helicase activity"/>
    <property type="evidence" value="ECO:0007669"/>
    <property type="project" value="UniProtKB-EC"/>
</dbReference>
<name>A0AAW3IYN1_VIBPH</name>
<dbReference type="EC" id="5.6.2.4" evidence="9"/>
<dbReference type="InterPro" id="IPR013986">
    <property type="entry name" value="DExx_box_DNA_helicase_dom_sf"/>
</dbReference>
<dbReference type="PANTHER" id="PTHR11070:SF2">
    <property type="entry name" value="ATP-DEPENDENT DNA HELICASE SRS2"/>
    <property type="match status" value="1"/>
</dbReference>
<evidence type="ECO:0000256" key="3">
    <source>
        <dbReference type="ARBA" id="ARBA00022801"/>
    </source>
</evidence>
<gene>
    <name evidence="14" type="ORF">ACX05_14710</name>
</gene>
<organism evidence="14 15">
    <name type="scientific">Vibrio parahaemolyticus</name>
    <dbReference type="NCBI Taxonomy" id="670"/>
    <lineage>
        <taxon>Bacteria</taxon>
        <taxon>Pseudomonadati</taxon>
        <taxon>Pseudomonadota</taxon>
        <taxon>Gammaproteobacteria</taxon>
        <taxon>Vibrionales</taxon>
        <taxon>Vibrionaceae</taxon>
        <taxon>Vibrio</taxon>
    </lineage>
</organism>
<feature type="binding site" evidence="12">
    <location>
        <begin position="24"/>
        <end position="31"/>
    </location>
    <ligand>
        <name>ATP</name>
        <dbReference type="ChEBI" id="CHEBI:30616"/>
    </ligand>
</feature>
<evidence type="ECO:0000259" key="13">
    <source>
        <dbReference type="PROSITE" id="PS51198"/>
    </source>
</evidence>
<evidence type="ECO:0000256" key="1">
    <source>
        <dbReference type="ARBA" id="ARBA00009922"/>
    </source>
</evidence>
<accession>A0AAW3IYN1</accession>
<dbReference type="GO" id="GO:0003677">
    <property type="term" value="F:DNA binding"/>
    <property type="evidence" value="ECO:0007669"/>
    <property type="project" value="UniProtKB-KW"/>
</dbReference>
<comment type="caution">
    <text evidence="14">The sequence shown here is derived from an EMBL/GenBank/DDBJ whole genome shotgun (WGS) entry which is preliminary data.</text>
</comment>
<evidence type="ECO:0000256" key="9">
    <source>
        <dbReference type="ARBA" id="ARBA00034808"/>
    </source>
</evidence>
<dbReference type="Gene3D" id="3.40.50.300">
    <property type="entry name" value="P-loop containing nucleotide triphosphate hydrolases"/>
    <property type="match status" value="2"/>
</dbReference>
<evidence type="ECO:0000256" key="7">
    <source>
        <dbReference type="ARBA" id="ARBA00023235"/>
    </source>
</evidence>
<dbReference type="AlphaFoldDB" id="A0AAW3IYN1"/>
<reference evidence="14 15" key="1">
    <citation type="submission" date="2015-07" db="EMBL/GenBank/DDBJ databases">
        <title>Foodborne Vibrio parahaemolyticus Isolates.</title>
        <authorList>
            <person name="Ronholm J."/>
            <person name="Petronella N."/>
            <person name="Kenwell R."/>
            <person name="Banerjee S."/>
        </authorList>
    </citation>
    <scope>NUCLEOTIDE SEQUENCE [LARGE SCALE GENOMIC DNA]</scope>
    <source>
        <strain evidence="14 15">HS-06-05</strain>
    </source>
</reference>
<keyword evidence="4 12" id="KW-0347">Helicase</keyword>
<evidence type="ECO:0000313" key="15">
    <source>
        <dbReference type="Proteomes" id="UP000037697"/>
    </source>
</evidence>
<comment type="similarity">
    <text evidence="1">Belongs to the helicase family. UvrD subfamily.</text>
</comment>
<evidence type="ECO:0000256" key="11">
    <source>
        <dbReference type="ARBA" id="ARBA00048988"/>
    </source>
</evidence>
<keyword evidence="7" id="KW-0413">Isomerase</keyword>
<dbReference type="Pfam" id="PF00580">
    <property type="entry name" value="UvrD-helicase"/>
    <property type="match status" value="1"/>
</dbReference>
<dbReference type="InterPro" id="IPR014016">
    <property type="entry name" value="UvrD-like_ATP-bd"/>
</dbReference>
<comment type="catalytic activity">
    <reaction evidence="11">
        <text>ATP + H2O = ADP + phosphate + H(+)</text>
        <dbReference type="Rhea" id="RHEA:13065"/>
        <dbReference type="ChEBI" id="CHEBI:15377"/>
        <dbReference type="ChEBI" id="CHEBI:15378"/>
        <dbReference type="ChEBI" id="CHEBI:30616"/>
        <dbReference type="ChEBI" id="CHEBI:43474"/>
        <dbReference type="ChEBI" id="CHEBI:456216"/>
        <dbReference type="EC" id="5.6.2.4"/>
    </reaction>
</comment>
<sequence>MPYRNLTMEQMEAVRFDDNLLLSACPGSGKTKTLVSKLCYLLENKESLRIGKRKIVAITYTNVAADTIKERLLSYGIDSSALWIGTIHSFCLHWVIKPNINLIPRLCKGYVIIDEHEKQAKIDELKEKYHINKFERVETKLGLDYKPVYSRGVALFDLVREYHLYLGQNRLIDFDLIINLSYRLLKENSFLGRRLSKLSSHLLVDEYQDTSDIQYEILSSVVSRQQTTVTFVGDKEQAIYTGLGAVVKDKTDLKETFKLDSIAEKSLTGCFRSSQRIVDYYSNYQDGNIDIQSMSKLKDFASVVHLDNTIHKNDLAEYVANIIKTHLAQGIEQREIVVLCPSWFAVMELSRRLEEFSDDFSIDGFLVSPIPKNQDNIWLNLIRLALLEPSVENYIKRQRIAKTLSEFLYDIRETDELIQPKKILRAVNSLSIKAVGAIEKWIEGIIKDFYLKLNLEYNNNSLGASSMRSLLDATAQRMKSYSMNYEASDLHRFFCDPSGVKITSCHSTKGDEYDVVICTGLLKGKVPHWQDIRNRSMQHQNYVARRLLYVVASRAKKHLYMISENGYVSNSGYHYVKTEQL</sequence>
<dbReference type="InterPro" id="IPR014017">
    <property type="entry name" value="DNA_helicase_UvrD-like_C"/>
</dbReference>
<dbReference type="GO" id="GO:0016787">
    <property type="term" value="F:hydrolase activity"/>
    <property type="evidence" value="ECO:0007669"/>
    <property type="project" value="UniProtKB-UniRule"/>
</dbReference>
<dbReference type="InterPro" id="IPR000212">
    <property type="entry name" value="DNA_helicase_UvrD/REP"/>
</dbReference>
<evidence type="ECO:0000256" key="4">
    <source>
        <dbReference type="ARBA" id="ARBA00022806"/>
    </source>
</evidence>
<dbReference type="GO" id="GO:0005524">
    <property type="term" value="F:ATP binding"/>
    <property type="evidence" value="ECO:0007669"/>
    <property type="project" value="UniProtKB-UniRule"/>
</dbReference>
<evidence type="ECO:0000256" key="12">
    <source>
        <dbReference type="PROSITE-ProRule" id="PRU00560"/>
    </source>
</evidence>
<dbReference type="SUPFAM" id="SSF52540">
    <property type="entry name" value="P-loop containing nucleoside triphosphate hydrolases"/>
    <property type="match status" value="1"/>
</dbReference>
<dbReference type="GO" id="GO:0000725">
    <property type="term" value="P:recombinational repair"/>
    <property type="evidence" value="ECO:0007669"/>
    <property type="project" value="TreeGrafter"/>
</dbReference>
<comment type="catalytic activity">
    <reaction evidence="8">
        <text>Couples ATP hydrolysis with the unwinding of duplex DNA by translocating in the 3'-5' direction.</text>
        <dbReference type="EC" id="5.6.2.4"/>
    </reaction>
</comment>
<dbReference type="Proteomes" id="UP000037697">
    <property type="component" value="Unassembled WGS sequence"/>
</dbReference>
<evidence type="ECO:0000256" key="6">
    <source>
        <dbReference type="ARBA" id="ARBA00023125"/>
    </source>
</evidence>
<evidence type="ECO:0000256" key="8">
    <source>
        <dbReference type="ARBA" id="ARBA00034617"/>
    </source>
</evidence>
<evidence type="ECO:0000256" key="5">
    <source>
        <dbReference type="ARBA" id="ARBA00022840"/>
    </source>
</evidence>
<dbReference type="Pfam" id="PF13361">
    <property type="entry name" value="UvrD_C"/>
    <property type="match status" value="1"/>
</dbReference>
<evidence type="ECO:0000313" key="14">
    <source>
        <dbReference type="EMBL" id="KOY31434.1"/>
    </source>
</evidence>